<dbReference type="EMBL" id="QDEB01133541">
    <property type="protein sequence ID" value="RZB38802.1"/>
    <property type="molecule type" value="Genomic_DNA"/>
</dbReference>
<protein>
    <submittedName>
        <fullName evidence="1">p25-alpha domain containing protein</fullName>
    </submittedName>
</protein>
<organism evidence="1 2">
    <name type="scientific">Asbolus verrucosus</name>
    <name type="common">Desert ironclad beetle</name>
    <dbReference type="NCBI Taxonomy" id="1661398"/>
    <lineage>
        <taxon>Eukaryota</taxon>
        <taxon>Metazoa</taxon>
        <taxon>Ecdysozoa</taxon>
        <taxon>Arthropoda</taxon>
        <taxon>Hexapoda</taxon>
        <taxon>Insecta</taxon>
        <taxon>Pterygota</taxon>
        <taxon>Neoptera</taxon>
        <taxon>Endopterygota</taxon>
        <taxon>Coleoptera</taxon>
        <taxon>Polyphaga</taxon>
        <taxon>Cucujiformia</taxon>
        <taxon>Tenebrionidae</taxon>
        <taxon>Pimeliinae</taxon>
        <taxon>Asbolus</taxon>
    </lineage>
</organism>
<name>A0A482V1H5_ASBVE</name>
<reference evidence="1 2" key="1">
    <citation type="submission" date="2017-03" db="EMBL/GenBank/DDBJ databases">
        <title>Genome of the blue death feigning beetle - Asbolus verrucosus.</title>
        <authorList>
            <person name="Rider S.D."/>
        </authorList>
    </citation>
    <scope>NUCLEOTIDE SEQUENCE [LARGE SCALE GENOMIC DNA]</scope>
    <source>
        <strain evidence="1">Butters</strain>
        <tissue evidence="1">Head and leg muscle</tissue>
    </source>
</reference>
<accession>A0A482V1H5</accession>
<proteinExistence type="predicted"/>
<dbReference type="AlphaFoldDB" id="A0A482V1H5"/>
<keyword evidence="2" id="KW-1185">Reference proteome</keyword>
<sequence length="105" mass="12247">MKRLLYIKLISGSFRHKYLAEGSQQQKRKHVLPNSSVHRHFENGLNKERYFSLPRIDYPSFEKFIDDLASQRHFAKSALEEKLVACGLPDPKKTTVMLLFIGRSI</sequence>
<evidence type="ECO:0000313" key="2">
    <source>
        <dbReference type="Proteomes" id="UP000292052"/>
    </source>
</evidence>
<gene>
    <name evidence="1" type="ORF">BDFB_007138</name>
</gene>
<comment type="caution">
    <text evidence="1">The sequence shown here is derived from an EMBL/GenBank/DDBJ whole genome shotgun (WGS) entry which is preliminary data.</text>
</comment>
<evidence type="ECO:0000313" key="1">
    <source>
        <dbReference type="EMBL" id="RZB38802.1"/>
    </source>
</evidence>
<dbReference type="Proteomes" id="UP000292052">
    <property type="component" value="Unassembled WGS sequence"/>
</dbReference>